<dbReference type="HOGENOM" id="CLU_016902_4_3_10"/>
<dbReference type="PROSITE" id="PS50889">
    <property type="entry name" value="S4"/>
    <property type="match status" value="1"/>
</dbReference>
<dbReference type="STRING" id="1562970.ING2E5B_0757"/>
<comment type="similarity">
    <text evidence="1 6">Belongs to the pseudouridine synthase RluA family.</text>
</comment>
<evidence type="ECO:0000313" key="8">
    <source>
        <dbReference type="EMBL" id="CEA15524.1"/>
    </source>
</evidence>
<dbReference type="Gene3D" id="3.30.2350.10">
    <property type="entry name" value="Pseudouridine synthase"/>
    <property type="match status" value="1"/>
</dbReference>
<evidence type="ECO:0000256" key="5">
    <source>
        <dbReference type="PROSITE-ProRule" id="PRU00182"/>
    </source>
</evidence>
<dbReference type="SMART" id="SM00363">
    <property type="entry name" value="S4"/>
    <property type="match status" value="1"/>
</dbReference>
<feature type="active site" evidence="4">
    <location>
        <position position="169"/>
    </location>
</feature>
<feature type="domain" description="RNA-binding S4" evidence="7">
    <location>
        <begin position="44"/>
        <end position="109"/>
    </location>
</feature>
<keyword evidence="3 6" id="KW-0413">Isomerase</keyword>
<dbReference type="InterPro" id="IPR002942">
    <property type="entry name" value="S4_RNA-bd"/>
</dbReference>
<dbReference type="AlphaFoldDB" id="A0A098BXY3"/>
<dbReference type="PROSITE" id="PS01129">
    <property type="entry name" value="PSI_RLU"/>
    <property type="match status" value="1"/>
</dbReference>
<dbReference type="InterPro" id="IPR006225">
    <property type="entry name" value="PsdUridine_synth_RluC/D"/>
</dbReference>
<keyword evidence="9" id="KW-1185">Reference proteome</keyword>
<name>A0A098BXY3_9BACT</name>
<evidence type="ECO:0000313" key="9">
    <source>
        <dbReference type="Proteomes" id="UP000032417"/>
    </source>
</evidence>
<evidence type="ECO:0000256" key="2">
    <source>
        <dbReference type="ARBA" id="ARBA00022884"/>
    </source>
</evidence>
<dbReference type="Proteomes" id="UP000032417">
    <property type="component" value="Chromosome 1"/>
</dbReference>
<dbReference type="KEGG" id="pbt:ING2E5B_0757"/>
<dbReference type="Pfam" id="PF00849">
    <property type="entry name" value="PseudoU_synth_2"/>
    <property type="match status" value="1"/>
</dbReference>
<dbReference type="GO" id="GO:0003723">
    <property type="term" value="F:RNA binding"/>
    <property type="evidence" value="ECO:0007669"/>
    <property type="project" value="UniProtKB-KW"/>
</dbReference>
<comment type="catalytic activity">
    <reaction evidence="6">
        <text>a uridine in RNA = a pseudouridine in RNA</text>
        <dbReference type="Rhea" id="RHEA:48348"/>
        <dbReference type="Rhea" id="RHEA-COMP:12068"/>
        <dbReference type="Rhea" id="RHEA-COMP:12069"/>
        <dbReference type="ChEBI" id="CHEBI:65314"/>
        <dbReference type="ChEBI" id="CHEBI:65315"/>
    </reaction>
</comment>
<dbReference type="InterPro" id="IPR050188">
    <property type="entry name" value="RluA_PseudoU_synthase"/>
</dbReference>
<dbReference type="EMBL" id="LN515532">
    <property type="protein sequence ID" value="CEA15524.1"/>
    <property type="molecule type" value="Genomic_DNA"/>
</dbReference>
<organism evidence="8 9">
    <name type="scientific">Fermentimonas caenicola</name>
    <dbReference type="NCBI Taxonomy" id="1562970"/>
    <lineage>
        <taxon>Bacteria</taxon>
        <taxon>Pseudomonadati</taxon>
        <taxon>Bacteroidota</taxon>
        <taxon>Bacteroidia</taxon>
        <taxon>Bacteroidales</taxon>
        <taxon>Dysgonomonadaceae</taxon>
        <taxon>Fermentimonas</taxon>
    </lineage>
</organism>
<dbReference type="CDD" id="cd02869">
    <property type="entry name" value="PseudoU_synth_RluA_like"/>
    <property type="match status" value="1"/>
</dbReference>
<dbReference type="GO" id="GO:0000455">
    <property type="term" value="P:enzyme-directed rRNA pseudouridine synthesis"/>
    <property type="evidence" value="ECO:0007669"/>
    <property type="project" value="TreeGrafter"/>
</dbReference>
<gene>
    <name evidence="8" type="ORF">ING2E5B_0757</name>
</gene>
<evidence type="ECO:0000256" key="4">
    <source>
        <dbReference type="PIRSR" id="PIRSR606225-1"/>
    </source>
</evidence>
<dbReference type="EC" id="5.4.99.-" evidence="6"/>
<reference evidence="8 9" key="1">
    <citation type="submission" date="2014-08" db="EMBL/GenBank/DDBJ databases">
        <authorList>
            <person name="Wibberg D."/>
        </authorList>
    </citation>
    <scope>NUCLEOTIDE SEQUENCE [LARGE SCALE GENOMIC DNA]</scope>
    <source>
        <strain evidence="9">ING2-E5B</strain>
    </source>
</reference>
<dbReference type="Pfam" id="PF01479">
    <property type="entry name" value="S4"/>
    <property type="match status" value="1"/>
</dbReference>
<dbReference type="NCBIfam" id="TIGR00005">
    <property type="entry name" value="rluA_subfam"/>
    <property type="match status" value="1"/>
</dbReference>
<dbReference type="SUPFAM" id="SSF55120">
    <property type="entry name" value="Pseudouridine synthase"/>
    <property type="match status" value="1"/>
</dbReference>
<keyword evidence="2 5" id="KW-0694">RNA-binding</keyword>
<dbReference type="GO" id="GO:0120159">
    <property type="term" value="F:rRNA pseudouridine synthase activity"/>
    <property type="evidence" value="ECO:0007669"/>
    <property type="project" value="UniProtKB-ARBA"/>
</dbReference>
<evidence type="ECO:0000259" key="7">
    <source>
        <dbReference type="SMART" id="SM00363"/>
    </source>
</evidence>
<dbReference type="PANTHER" id="PTHR21600:SF44">
    <property type="entry name" value="RIBOSOMAL LARGE SUBUNIT PSEUDOURIDINE SYNTHASE D"/>
    <property type="match status" value="1"/>
</dbReference>
<dbReference type="PATRIC" id="fig|1562970.3.peg.756"/>
<dbReference type="SUPFAM" id="SSF55174">
    <property type="entry name" value="Alpha-L RNA-binding motif"/>
    <property type="match status" value="1"/>
</dbReference>
<proteinExistence type="inferred from homology"/>
<dbReference type="InterPro" id="IPR006224">
    <property type="entry name" value="PsdUridine_synth_RluA-like_CS"/>
</dbReference>
<accession>A0A098BXY3</accession>
<dbReference type="InterPro" id="IPR020103">
    <property type="entry name" value="PsdUridine_synth_cat_dom_sf"/>
</dbReference>
<evidence type="ECO:0000256" key="1">
    <source>
        <dbReference type="ARBA" id="ARBA00010876"/>
    </source>
</evidence>
<comment type="function">
    <text evidence="6">Responsible for synthesis of pseudouridine from uracil.</text>
</comment>
<dbReference type="CDD" id="cd00165">
    <property type="entry name" value="S4"/>
    <property type="match status" value="1"/>
</dbReference>
<dbReference type="OrthoDB" id="9807829at2"/>
<dbReference type="Gene3D" id="3.10.290.10">
    <property type="entry name" value="RNA-binding S4 domain"/>
    <property type="match status" value="1"/>
</dbReference>
<protein>
    <recommendedName>
        <fullName evidence="6">Pseudouridine synthase</fullName>
        <ecNumber evidence="6">5.4.99.-</ecNumber>
    </recommendedName>
</protein>
<dbReference type="InterPro" id="IPR006145">
    <property type="entry name" value="PsdUridine_synth_RsuA/RluA"/>
</dbReference>
<evidence type="ECO:0000256" key="3">
    <source>
        <dbReference type="ARBA" id="ARBA00023235"/>
    </source>
</evidence>
<evidence type="ECO:0000256" key="6">
    <source>
        <dbReference type="RuleBase" id="RU362028"/>
    </source>
</evidence>
<sequence length="361" mass="41489">MTENDYNSIDFLAEDEDEIIEDSVEQNQKYEHYRFVADKGQGLLRVDKFLSVRIEGASRNRIQQAAEANSILVNGIPVKSNYKVKPLDVITLVLDFPKRELEIIPENIPLNIVYEDDYLIVVNKPPGLVVHPGHGNYTGTLVNALAYHLGYKNIKDVDDPRLGLVHRIDKDTSGLLLIAKTPDAKTDLSRQFFRKETKRLYTALVWGNIAEDSGTIEGNIGRDPKDRMLMKVFPDGDQGKTAITHYRVLERFGYVTLVECKLDTGRTHQIRVHMKHLGHTLFNDERYGGNEILRGTRFAKYKQFIYNCFEICPRQCLHAQTLGFIHPSTREELNFKSELPDDMQAVIEKWRIYTSSRDFEG</sequence>
<dbReference type="PANTHER" id="PTHR21600">
    <property type="entry name" value="MITOCHONDRIAL RNA PSEUDOURIDINE SYNTHASE"/>
    <property type="match status" value="1"/>
</dbReference>
<dbReference type="InterPro" id="IPR036986">
    <property type="entry name" value="S4_RNA-bd_sf"/>
</dbReference>
<dbReference type="FunFam" id="3.30.2350.10:FF:000006">
    <property type="entry name" value="Pseudouridine synthase"/>
    <property type="match status" value="1"/>
</dbReference>